<dbReference type="Pfam" id="PF02879">
    <property type="entry name" value="PGM_PMM_II"/>
    <property type="match status" value="1"/>
</dbReference>
<dbReference type="Pfam" id="PF02880">
    <property type="entry name" value="PGM_PMM_III"/>
    <property type="match status" value="1"/>
</dbReference>
<keyword evidence="14" id="KW-1185">Reference proteome</keyword>
<dbReference type="Gene3D" id="3.40.120.10">
    <property type="entry name" value="Alpha-D-Glucose-1,6-Bisphosphate, subunit A, domain 3"/>
    <property type="match status" value="3"/>
</dbReference>
<dbReference type="InterPro" id="IPR005845">
    <property type="entry name" value="A-D-PHexomutase_a/b/a-II"/>
</dbReference>
<feature type="compositionally biased region" description="Basic and acidic residues" evidence="8">
    <location>
        <begin position="128"/>
        <end position="144"/>
    </location>
</feature>
<name>A0ABD5RN51_9EURY</name>
<evidence type="ECO:0000256" key="1">
    <source>
        <dbReference type="ARBA" id="ARBA00001946"/>
    </source>
</evidence>
<dbReference type="InterPro" id="IPR016066">
    <property type="entry name" value="A-D-PHexomutase_CS"/>
</dbReference>
<evidence type="ECO:0000313" key="13">
    <source>
        <dbReference type="EMBL" id="MFC5971758.1"/>
    </source>
</evidence>
<evidence type="ECO:0000256" key="2">
    <source>
        <dbReference type="ARBA" id="ARBA00010231"/>
    </source>
</evidence>
<sequence>MDAISFGTDGWRATLDTFTEDRVRIVAQAVADHLTAAEAGETVAVGYDAREHSRGFADAVSETLADNGFDVLLSERDCPTPVLAWTVRDRGLAGGVMITASHNPPEYNGIKFLPGDGAPATPEVTDDVESRLAEPREADERGGVSEDTFTTRYGQHALNFSGADLDGLTVAYDAMHGSGRGVTDNLLDAAGASVEALRADLDPEFGGGSPEPSAEKLGDLVETVTAGEADLGFANDGDADRMAVVTPDRGFLDPNLLFAVLYDYLLESETGPAVRTVSTTALIDRIAESHGEEAVEVPVGFKWVAQGMADHDALCGGEESGGFGITEHLRNKDGVCLALVVAQAHAERPLDERADDIELEFGEIHQGRVSVDCPNDRKAGVLDSLEGDLPDTIAGKGVAEVGTKDGFKIFLDDGTWLLIRPSGTEPKLRVYAEATDDDRVDELLAAGRELVEPRV</sequence>
<dbReference type="GO" id="GO:0046872">
    <property type="term" value="F:metal ion binding"/>
    <property type="evidence" value="ECO:0007669"/>
    <property type="project" value="UniProtKB-KW"/>
</dbReference>
<comment type="similarity">
    <text evidence="2 7">Belongs to the phosphohexose mutase family.</text>
</comment>
<dbReference type="InterPro" id="IPR005843">
    <property type="entry name" value="A-D-PHexomutase_C"/>
</dbReference>
<evidence type="ECO:0000259" key="10">
    <source>
        <dbReference type="Pfam" id="PF02878"/>
    </source>
</evidence>
<dbReference type="GO" id="GO:0016853">
    <property type="term" value="F:isomerase activity"/>
    <property type="evidence" value="ECO:0007669"/>
    <property type="project" value="UniProtKB-KW"/>
</dbReference>
<evidence type="ECO:0000256" key="8">
    <source>
        <dbReference type="SAM" id="MobiDB-lite"/>
    </source>
</evidence>
<dbReference type="SUPFAM" id="SSF53738">
    <property type="entry name" value="Phosphoglucomutase, first 3 domains"/>
    <property type="match status" value="2"/>
</dbReference>
<evidence type="ECO:0000256" key="5">
    <source>
        <dbReference type="ARBA" id="ARBA00022842"/>
    </source>
</evidence>
<proteinExistence type="inferred from homology"/>
<dbReference type="InterPro" id="IPR005844">
    <property type="entry name" value="A-D-PHexomutase_a/b/a-I"/>
</dbReference>
<dbReference type="PROSITE" id="PS00710">
    <property type="entry name" value="PGM_PMM"/>
    <property type="match status" value="1"/>
</dbReference>
<comment type="caution">
    <text evidence="13">The sequence shown here is derived from an EMBL/GenBank/DDBJ whole genome shotgun (WGS) entry which is preliminary data.</text>
</comment>
<dbReference type="InterPro" id="IPR036900">
    <property type="entry name" value="A-D-PHexomutase_C_sf"/>
</dbReference>
<comment type="cofactor">
    <cofactor evidence="1">
        <name>Mg(2+)</name>
        <dbReference type="ChEBI" id="CHEBI:18420"/>
    </cofactor>
</comment>
<dbReference type="Gene3D" id="3.30.310.50">
    <property type="entry name" value="Alpha-D-phosphohexomutase, C-terminal domain"/>
    <property type="match status" value="1"/>
</dbReference>
<evidence type="ECO:0000259" key="11">
    <source>
        <dbReference type="Pfam" id="PF02879"/>
    </source>
</evidence>
<feature type="region of interest" description="Disordered" evidence="8">
    <location>
        <begin position="116"/>
        <end position="146"/>
    </location>
</feature>
<reference evidence="13 14" key="1">
    <citation type="journal article" date="2019" name="Int. J. Syst. Evol. Microbiol.">
        <title>The Global Catalogue of Microorganisms (GCM) 10K type strain sequencing project: providing services to taxonomists for standard genome sequencing and annotation.</title>
        <authorList>
            <consortium name="The Broad Institute Genomics Platform"/>
            <consortium name="The Broad Institute Genome Sequencing Center for Infectious Disease"/>
            <person name="Wu L."/>
            <person name="Ma J."/>
        </authorList>
    </citation>
    <scope>NUCLEOTIDE SEQUENCE [LARGE SCALE GENOMIC DNA]</scope>
    <source>
        <strain evidence="13 14">CGMCC 1.12543</strain>
    </source>
</reference>
<dbReference type="Pfam" id="PF02878">
    <property type="entry name" value="PGM_PMM_I"/>
    <property type="match status" value="1"/>
</dbReference>
<gene>
    <name evidence="13" type="ORF">ACFPYI_10485</name>
</gene>
<evidence type="ECO:0000256" key="3">
    <source>
        <dbReference type="ARBA" id="ARBA00022553"/>
    </source>
</evidence>
<dbReference type="PANTHER" id="PTHR45745:SF1">
    <property type="entry name" value="PHOSPHOGLUCOMUTASE 2B-RELATED"/>
    <property type="match status" value="1"/>
</dbReference>
<evidence type="ECO:0000313" key="14">
    <source>
        <dbReference type="Proteomes" id="UP001596099"/>
    </source>
</evidence>
<feature type="domain" description="Alpha-D-phosphohexomutase C-terminal" evidence="9">
    <location>
        <begin position="396"/>
        <end position="446"/>
    </location>
</feature>
<evidence type="ECO:0000256" key="7">
    <source>
        <dbReference type="RuleBase" id="RU004326"/>
    </source>
</evidence>
<dbReference type="InterPro" id="IPR005841">
    <property type="entry name" value="Alpha-D-phosphohexomutase_SF"/>
</dbReference>
<feature type="domain" description="Alpha-D-phosphohexomutase alpha/beta/alpha" evidence="11">
    <location>
        <begin position="165"/>
        <end position="248"/>
    </location>
</feature>
<protein>
    <submittedName>
        <fullName evidence="13">Phosphoglucomutase/phosphomannomutase family protein</fullName>
    </submittedName>
</protein>
<dbReference type="RefSeq" id="WP_247414643.1">
    <property type="nucleotide sequence ID" value="NZ_JALLGW010000001.1"/>
</dbReference>
<keyword evidence="3" id="KW-0597">Phosphoprotein</keyword>
<dbReference type="Proteomes" id="UP001596099">
    <property type="component" value="Unassembled WGS sequence"/>
</dbReference>
<evidence type="ECO:0000259" key="9">
    <source>
        <dbReference type="Pfam" id="PF00408"/>
    </source>
</evidence>
<feature type="domain" description="Alpha-D-phosphohexomutase alpha/beta/alpha" evidence="10">
    <location>
        <begin position="5"/>
        <end position="136"/>
    </location>
</feature>
<dbReference type="CDD" id="cd05800">
    <property type="entry name" value="PGM_like2"/>
    <property type="match status" value="1"/>
</dbReference>
<organism evidence="13 14">
    <name type="scientific">Halomarina salina</name>
    <dbReference type="NCBI Taxonomy" id="1872699"/>
    <lineage>
        <taxon>Archaea</taxon>
        <taxon>Methanobacteriati</taxon>
        <taxon>Methanobacteriota</taxon>
        <taxon>Stenosarchaea group</taxon>
        <taxon>Halobacteria</taxon>
        <taxon>Halobacteriales</taxon>
        <taxon>Natronomonadaceae</taxon>
        <taxon>Halomarina</taxon>
    </lineage>
</organism>
<dbReference type="EMBL" id="JBHSQH010000001">
    <property type="protein sequence ID" value="MFC5971758.1"/>
    <property type="molecule type" value="Genomic_DNA"/>
</dbReference>
<accession>A0ABD5RN51</accession>
<dbReference type="PRINTS" id="PR00509">
    <property type="entry name" value="PGMPMM"/>
</dbReference>
<evidence type="ECO:0000256" key="4">
    <source>
        <dbReference type="ARBA" id="ARBA00022723"/>
    </source>
</evidence>
<dbReference type="InterPro" id="IPR005846">
    <property type="entry name" value="A-D-PHexomutase_a/b/a-III"/>
</dbReference>
<evidence type="ECO:0000259" key="12">
    <source>
        <dbReference type="Pfam" id="PF02880"/>
    </source>
</evidence>
<evidence type="ECO:0000256" key="6">
    <source>
        <dbReference type="ARBA" id="ARBA00023235"/>
    </source>
</evidence>
<dbReference type="Pfam" id="PF00408">
    <property type="entry name" value="PGM_PMM_IV"/>
    <property type="match status" value="1"/>
</dbReference>
<dbReference type="SUPFAM" id="SSF55957">
    <property type="entry name" value="Phosphoglucomutase, C-terminal domain"/>
    <property type="match status" value="1"/>
</dbReference>
<dbReference type="InterPro" id="IPR016055">
    <property type="entry name" value="A-D-PHexomutase_a/b/a-I/II/III"/>
</dbReference>
<dbReference type="AlphaFoldDB" id="A0ABD5RN51"/>
<keyword evidence="5 7" id="KW-0460">Magnesium</keyword>
<dbReference type="PANTHER" id="PTHR45745">
    <property type="entry name" value="PHOSPHOMANNOMUTASE 45A"/>
    <property type="match status" value="1"/>
</dbReference>
<keyword evidence="6" id="KW-0413">Isomerase</keyword>
<keyword evidence="4 7" id="KW-0479">Metal-binding</keyword>
<feature type="domain" description="Alpha-D-phosphohexomutase alpha/beta/alpha" evidence="12">
    <location>
        <begin position="253"/>
        <end position="355"/>
    </location>
</feature>